<evidence type="ECO:0000256" key="2">
    <source>
        <dbReference type="ARBA" id="ARBA00022692"/>
    </source>
</evidence>
<dbReference type="Proteomes" id="UP000229916">
    <property type="component" value="Unassembled WGS sequence"/>
</dbReference>
<comment type="subcellular location">
    <subcellularLocation>
        <location evidence="1">Membrane</location>
        <topology evidence="1">Multi-pass membrane protein</topology>
    </subcellularLocation>
</comment>
<feature type="transmembrane region" description="Helical" evidence="5">
    <location>
        <begin position="188"/>
        <end position="207"/>
    </location>
</feature>
<evidence type="ECO:0000313" key="8">
    <source>
        <dbReference type="Proteomes" id="UP000229916"/>
    </source>
</evidence>
<name>A0A2M7ALD8_UNCKA</name>
<proteinExistence type="predicted"/>
<sequence length="415" mass="45433">MVVYLFLYTMKQVFVILKKELKDTLRDKRTLGFMILMPMVLMPAIIIGMFKFTEYQMQKSKEKVVKVALKNQEAAPEIAAMIQSQEKVEVVGGVTDLGQAIKDQQIDAALIFPLDFQMKLAQEQPIEIEILRHSLNDSSGNAIAKISQVTTLFNTQVLQSRFSAESVDPKILSGVSLKIEDVATGQEVGGFGLGFILPLFIVMWAIVGGQYTAIDASAGEKERKTLESLLLTPVKRLHLVVGKFLAVAVVALTSVVISLCSLYVAVRYSGLDSLMQGETQTAGIESLGIDFTLEPKVIGLMFVVSILLVLMFSAVLLSISIFAKSYKEAQSLIGPAYLVVILPISLLNSIPNFEASLAIFAIPAVNAAVLFKELLMGNFNSSHIWLTIISLIIFAAVSIVIATRIYSKESVLFRS</sequence>
<dbReference type="AlphaFoldDB" id="A0A2M7ALD8"/>
<keyword evidence="4 5" id="KW-0472">Membrane</keyword>
<dbReference type="Pfam" id="PF12698">
    <property type="entry name" value="ABC2_membrane_3"/>
    <property type="match status" value="1"/>
</dbReference>
<feature type="domain" description="ABC-2 type transporter transmembrane" evidence="6">
    <location>
        <begin position="28"/>
        <end position="403"/>
    </location>
</feature>
<evidence type="ECO:0000256" key="5">
    <source>
        <dbReference type="SAM" id="Phobius"/>
    </source>
</evidence>
<feature type="transmembrane region" description="Helical" evidence="5">
    <location>
        <begin position="355"/>
        <end position="371"/>
    </location>
</feature>
<keyword evidence="2 5" id="KW-0812">Transmembrane</keyword>
<comment type="caution">
    <text evidence="7">The sequence shown here is derived from an EMBL/GenBank/DDBJ whole genome shotgun (WGS) entry which is preliminary data.</text>
</comment>
<feature type="transmembrane region" description="Helical" evidence="5">
    <location>
        <begin position="297"/>
        <end position="323"/>
    </location>
</feature>
<dbReference type="PANTHER" id="PTHR43471">
    <property type="entry name" value="ABC TRANSPORTER PERMEASE"/>
    <property type="match status" value="1"/>
</dbReference>
<keyword evidence="3 5" id="KW-1133">Transmembrane helix</keyword>
<evidence type="ECO:0000256" key="4">
    <source>
        <dbReference type="ARBA" id="ARBA00023136"/>
    </source>
</evidence>
<accession>A0A2M7ALD8</accession>
<evidence type="ECO:0000256" key="1">
    <source>
        <dbReference type="ARBA" id="ARBA00004141"/>
    </source>
</evidence>
<dbReference type="EMBL" id="PEWD01000092">
    <property type="protein sequence ID" value="PIU68212.1"/>
    <property type="molecule type" value="Genomic_DNA"/>
</dbReference>
<dbReference type="GO" id="GO:0140359">
    <property type="term" value="F:ABC-type transporter activity"/>
    <property type="evidence" value="ECO:0007669"/>
    <property type="project" value="InterPro"/>
</dbReference>
<gene>
    <name evidence="7" type="ORF">COS81_04780</name>
</gene>
<dbReference type="Gene3D" id="3.40.1710.10">
    <property type="entry name" value="abc type-2 transporter like domain"/>
    <property type="match status" value="1"/>
</dbReference>
<dbReference type="PANTHER" id="PTHR43471:SF3">
    <property type="entry name" value="ABC TRANSPORTER PERMEASE PROTEIN NATB"/>
    <property type="match status" value="1"/>
</dbReference>
<feature type="transmembrane region" description="Helical" evidence="5">
    <location>
        <begin position="383"/>
        <end position="406"/>
    </location>
</feature>
<evidence type="ECO:0000259" key="6">
    <source>
        <dbReference type="Pfam" id="PF12698"/>
    </source>
</evidence>
<feature type="transmembrane region" description="Helical" evidence="5">
    <location>
        <begin position="329"/>
        <end position="348"/>
    </location>
</feature>
<evidence type="ECO:0000256" key="3">
    <source>
        <dbReference type="ARBA" id="ARBA00022989"/>
    </source>
</evidence>
<feature type="transmembrane region" description="Helical" evidence="5">
    <location>
        <begin position="31"/>
        <end position="53"/>
    </location>
</feature>
<protein>
    <recommendedName>
        <fullName evidence="6">ABC-2 type transporter transmembrane domain-containing protein</fullName>
    </recommendedName>
</protein>
<dbReference type="InterPro" id="IPR013525">
    <property type="entry name" value="ABC2_TM"/>
</dbReference>
<dbReference type="GO" id="GO:0016020">
    <property type="term" value="C:membrane"/>
    <property type="evidence" value="ECO:0007669"/>
    <property type="project" value="UniProtKB-SubCell"/>
</dbReference>
<feature type="transmembrane region" description="Helical" evidence="5">
    <location>
        <begin position="244"/>
        <end position="266"/>
    </location>
</feature>
<reference evidence="8" key="1">
    <citation type="submission" date="2017-09" db="EMBL/GenBank/DDBJ databases">
        <title>Depth-based differentiation of microbial function through sediment-hosted aquifers and enrichment of novel symbionts in the deep terrestrial subsurface.</title>
        <authorList>
            <person name="Probst A.J."/>
            <person name="Ladd B."/>
            <person name="Jarett J.K."/>
            <person name="Geller-Mcgrath D.E."/>
            <person name="Sieber C.M.K."/>
            <person name="Emerson J.B."/>
            <person name="Anantharaman K."/>
            <person name="Thomas B.C."/>
            <person name="Malmstrom R."/>
            <person name="Stieglmeier M."/>
            <person name="Klingl A."/>
            <person name="Woyke T."/>
            <person name="Ryan C.M."/>
            <person name="Banfield J.F."/>
        </authorList>
    </citation>
    <scope>NUCLEOTIDE SEQUENCE [LARGE SCALE GENOMIC DNA]</scope>
</reference>
<organism evidence="7 8">
    <name type="scientific">candidate division WWE3 bacterium CG06_land_8_20_14_3_00_42_16</name>
    <dbReference type="NCBI Taxonomy" id="1975083"/>
    <lineage>
        <taxon>Bacteria</taxon>
        <taxon>Katanobacteria</taxon>
    </lineage>
</organism>
<evidence type="ECO:0000313" key="7">
    <source>
        <dbReference type="EMBL" id="PIU68212.1"/>
    </source>
</evidence>